<dbReference type="FunFam" id="2.10.25.10:FF:000508">
    <property type="entry name" value="Eyes shut homolog"/>
    <property type="match status" value="1"/>
</dbReference>
<evidence type="ECO:0000256" key="7">
    <source>
        <dbReference type="PROSITE-ProRule" id="PRU00076"/>
    </source>
</evidence>
<protein>
    <recommendedName>
        <fullName evidence="8">EGF-like domain-containing protein</fullName>
    </recommendedName>
</protein>
<sequence length="543" mass="60990">MSGYVCPGFGDMDIFSQTFTDALGVYQCITPVLKETYLKTLDSDEDESIFSMGDYCAKIYRNGGLEFLIFDEWHEFYLHFQEEWFSSEGLHGNTTPYEGTLRIHPGFEIQKPPKAISNSSGESSQLNPAAAYSIQTYEGGIRHSYSTSDGHISSGDLSLLWLAVKETFSVGIPDYPKCVALQLKKDAKNLEFSQPFKCKKNSGWDVFLCHHDAYRSCSAKAGKLLGQYFDDNAGNCSRKYSLNIINWEDLPYGRPCLNYVNESAECIDCMGNWGVWTDWSSVCDWAYRVRSRHSIKNPHADCTLPEALCCRQWSEMNKEPCRNFIRGASINLAKGNCIAGTKRIDTSGHYYCRCEYGSTGSLCQIKIKCPLFPCIYGVCKNERCRCTRGYTGILCEQLVAPCMSLTCGQDNDCVIVKGVPNCYCRWHPDAHEMNRGCAIVANACFSNPCKHESTCMPNSFGYSCACNGGFTGKRCSVEYKNCEEQPCRNDASCHMENNSYVCSCKWPFIGRTCEIGKSNLAPEVLTPHWEFDLNICQSKCLSS</sequence>
<keyword evidence="5 7" id="KW-1015">Disulfide bond</keyword>
<keyword evidence="4" id="KW-0106">Calcium</keyword>
<reference evidence="9" key="1">
    <citation type="journal article" date="2014" name="Nat. Genet.">
        <title>Genome and transcriptome of the porcine whipworm Trichuris suis.</title>
        <authorList>
            <person name="Jex A.R."/>
            <person name="Nejsum P."/>
            <person name="Schwarz E.M."/>
            <person name="Hu L."/>
            <person name="Young N.D."/>
            <person name="Hall R.S."/>
            <person name="Korhonen P.K."/>
            <person name="Liao S."/>
            <person name="Thamsborg S."/>
            <person name="Xia J."/>
            <person name="Xu P."/>
            <person name="Wang S."/>
            <person name="Scheerlinck J.P."/>
            <person name="Hofmann A."/>
            <person name="Sternberg P.W."/>
            <person name="Wang J."/>
            <person name="Gasser R.B."/>
        </authorList>
    </citation>
    <scope>NUCLEOTIDE SEQUENCE [LARGE SCALE GENOMIC DNA]</scope>
    <source>
        <strain evidence="9">DCEP-RM93F</strain>
    </source>
</reference>
<accession>A0A085MRI6</accession>
<evidence type="ECO:0000256" key="2">
    <source>
        <dbReference type="ARBA" id="ARBA00022729"/>
    </source>
</evidence>
<dbReference type="CDD" id="cd00054">
    <property type="entry name" value="EGF_CA"/>
    <property type="match status" value="2"/>
</dbReference>
<organism evidence="9">
    <name type="scientific">Trichuris suis</name>
    <name type="common">pig whipworm</name>
    <dbReference type="NCBI Taxonomy" id="68888"/>
    <lineage>
        <taxon>Eukaryota</taxon>
        <taxon>Metazoa</taxon>
        <taxon>Ecdysozoa</taxon>
        <taxon>Nematoda</taxon>
        <taxon>Enoplea</taxon>
        <taxon>Dorylaimia</taxon>
        <taxon>Trichinellida</taxon>
        <taxon>Trichuridae</taxon>
        <taxon>Trichuris</taxon>
    </lineage>
</organism>
<evidence type="ECO:0000256" key="3">
    <source>
        <dbReference type="ARBA" id="ARBA00022737"/>
    </source>
</evidence>
<dbReference type="SUPFAM" id="SSF57196">
    <property type="entry name" value="EGF/Laminin"/>
    <property type="match status" value="2"/>
</dbReference>
<proteinExistence type="predicted"/>
<keyword evidence="6" id="KW-0325">Glycoprotein</keyword>
<evidence type="ECO:0000313" key="9">
    <source>
        <dbReference type="EMBL" id="KFD59832.1"/>
    </source>
</evidence>
<feature type="domain" description="EGF-like" evidence="8">
    <location>
        <begin position="440"/>
        <end position="476"/>
    </location>
</feature>
<keyword evidence="2" id="KW-0732">Signal</keyword>
<dbReference type="PROSITE" id="PS00022">
    <property type="entry name" value="EGF_1"/>
    <property type="match status" value="4"/>
</dbReference>
<dbReference type="PROSITE" id="PS01186">
    <property type="entry name" value="EGF_2"/>
    <property type="match status" value="3"/>
</dbReference>
<evidence type="ECO:0000259" key="8">
    <source>
        <dbReference type="PROSITE" id="PS50026"/>
    </source>
</evidence>
<feature type="disulfide bond" evidence="7">
    <location>
        <begin position="466"/>
        <end position="475"/>
    </location>
</feature>
<comment type="caution">
    <text evidence="7">Lacks conserved residue(s) required for the propagation of feature annotation.</text>
</comment>
<dbReference type="EMBL" id="KL367728">
    <property type="protein sequence ID" value="KFD59832.1"/>
    <property type="molecule type" value="Genomic_DNA"/>
</dbReference>
<dbReference type="PANTHER" id="PTHR12916:SF4">
    <property type="entry name" value="UNINFLATABLE, ISOFORM C"/>
    <property type="match status" value="1"/>
</dbReference>
<name>A0A085MRI6_9BILA</name>
<dbReference type="Gene3D" id="2.10.25.10">
    <property type="entry name" value="Laminin"/>
    <property type="match status" value="3"/>
</dbReference>
<dbReference type="PANTHER" id="PTHR12916">
    <property type="entry name" value="CYTOCHROME C OXIDASE POLYPEPTIDE VIC-2"/>
    <property type="match status" value="1"/>
</dbReference>
<evidence type="ECO:0000256" key="1">
    <source>
        <dbReference type="ARBA" id="ARBA00022536"/>
    </source>
</evidence>
<gene>
    <name evidence="9" type="ORF">M514_08847</name>
</gene>
<dbReference type="AlphaFoldDB" id="A0A085MRI6"/>
<evidence type="ECO:0000256" key="5">
    <source>
        <dbReference type="ARBA" id="ARBA00023157"/>
    </source>
</evidence>
<keyword evidence="3" id="KW-0677">Repeat</keyword>
<dbReference type="SMART" id="SM00181">
    <property type="entry name" value="EGF"/>
    <property type="match status" value="4"/>
</dbReference>
<evidence type="ECO:0000256" key="4">
    <source>
        <dbReference type="ARBA" id="ARBA00022837"/>
    </source>
</evidence>
<feature type="domain" description="EGF-like" evidence="8">
    <location>
        <begin position="478"/>
        <end position="514"/>
    </location>
</feature>
<dbReference type="InterPro" id="IPR000742">
    <property type="entry name" value="EGF"/>
</dbReference>
<keyword evidence="1 7" id="KW-0245">EGF-like domain</keyword>
<dbReference type="PROSITE" id="PS50026">
    <property type="entry name" value="EGF_3"/>
    <property type="match status" value="2"/>
</dbReference>
<dbReference type="Proteomes" id="UP000030758">
    <property type="component" value="Unassembled WGS sequence"/>
</dbReference>
<dbReference type="GO" id="GO:0048589">
    <property type="term" value="P:developmental growth"/>
    <property type="evidence" value="ECO:0007669"/>
    <property type="project" value="UniProtKB-ARBA"/>
</dbReference>
<feature type="disulfide bond" evidence="7">
    <location>
        <begin position="504"/>
        <end position="513"/>
    </location>
</feature>
<evidence type="ECO:0000256" key="6">
    <source>
        <dbReference type="ARBA" id="ARBA00023180"/>
    </source>
</evidence>